<dbReference type="EMBL" id="ACGX02000007">
    <property type="protein sequence ID" value="EGC14669.1"/>
    <property type="molecule type" value="Genomic_DNA"/>
</dbReference>
<evidence type="ECO:0000313" key="1">
    <source>
        <dbReference type="EMBL" id="EGC14669.1"/>
    </source>
</evidence>
<evidence type="ECO:0000313" key="2">
    <source>
        <dbReference type="Proteomes" id="UP000004335"/>
    </source>
</evidence>
<gene>
    <name evidence="1" type="ORF">HMPREF0536_11806</name>
</gene>
<proteinExistence type="predicted"/>
<comment type="caution">
    <text evidence="1">The sequence shown here is derived from an EMBL/GenBank/DDBJ whole genome shotgun (WGS) entry which is preliminary data.</text>
</comment>
<name>A0A828RFL3_LIMRT</name>
<protein>
    <submittedName>
        <fullName evidence="1">Uncharacterized protein</fullName>
    </submittedName>
</protein>
<reference evidence="1 2" key="1">
    <citation type="submission" date="2011-01" db="EMBL/GenBank/DDBJ databases">
        <authorList>
            <person name="Muzny D."/>
            <person name="Qin X."/>
            <person name="Buhay C."/>
            <person name="Dugan-Rocha S."/>
            <person name="Ding Y."/>
            <person name="Chen G."/>
            <person name="Hawes A."/>
            <person name="Holder M."/>
            <person name="Jhangiani S."/>
            <person name="Johnson A."/>
            <person name="Khan Z."/>
            <person name="Li Z."/>
            <person name="Liu W."/>
            <person name="Liu X."/>
            <person name="Perez L."/>
            <person name="Shen H."/>
            <person name="Wang Q."/>
            <person name="Watt J."/>
            <person name="Xi L."/>
            <person name="Xin Y."/>
            <person name="Zhou J."/>
            <person name="Deng J."/>
            <person name="Jiang H."/>
            <person name="Liu Y."/>
            <person name="Qu J."/>
            <person name="Song X.-Z."/>
            <person name="Zhang L."/>
            <person name="Villasana D."/>
            <person name="Johnson A."/>
            <person name="Liu J."/>
            <person name="Liyanage D."/>
            <person name="Lorensuhewa L."/>
            <person name="Robinson T."/>
            <person name="Song A."/>
            <person name="Song B.-B."/>
            <person name="Dinh H."/>
            <person name="Thornton R."/>
            <person name="Coyle M."/>
            <person name="Francisco L."/>
            <person name="Jackson L."/>
            <person name="Javaid M."/>
            <person name="Korchina V."/>
            <person name="Kovar C."/>
            <person name="Mata R."/>
            <person name="Mathew T."/>
            <person name="Ngo R."/>
            <person name="Nguyen L."/>
            <person name="Nguyen N."/>
            <person name="Okwuonu G."/>
            <person name="Ongeri F."/>
            <person name="Pham C."/>
            <person name="Simmons D."/>
            <person name="Wilczek-Boney K."/>
            <person name="Hale W."/>
            <person name="Jakkamsetti A."/>
            <person name="Pham P."/>
            <person name="Ruth R."/>
            <person name="San Lucas F."/>
            <person name="Warren J."/>
            <person name="Zhang J."/>
            <person name="Zhao Z."/>
            <person name="Zhou C."/>
            <person name="Zhu D."/>
            <person name="Lee S."/>
            <person name="Bess C."/>
            <person name="Blankenburg K."/>
            <person name="Forbes L."/>
            <person name="Fu Q."/>
            <person name="Gubbala S."/>
            <person name="Hirani K."/>
            <person name="Jayaseelan J.C."/>
            <person name="Lara F."/>
            <person name="Munidasa M."/>
            <person name="Palculict T."/>
            <person name="Patil S."/>
            <person name="Pu L.-L."/>
            <person name="Saada N."/>
            <person name="Tang L."/>
            <person name="Weissenberger G."/>
            <person name="Zhu Y."/>
            <person name="Hemphill L."/>
            <person name="Shang Y."/>
            <person name="Youmans B."/>
            <person name="Ayvaz T."/>
            <person name="Ross M."/>
            <person name="Santibanez J."/>
            <person name="Aqrawi P."/>
            <person name="Gross S."/>
            <person name="Joshi V."/>
            <person name="Fowler G."/>
            <person name="Nazareth L."/>
            <person name="Reid J."/>
            <person name="Worley K."/>
            <person name="Petrosino J."/>
            <person name="Highlander S."/>
            <person name="Gibbs R."/>
        </authorList>
    </citation>
    <scope>NUCLEOTIDE SEQUENCE [LARGE SCALE GENOMIC DNA]</scope>
    <source>
        <strain evidence="1 2">MM4-1A</strain>
    </source>
</reference>
<accession>A0A828RFL3</accession>
<dbReference type="AlphaFoldDB" id="A0A828RFL3"/>
<dbReference type="Proteomes" id="UP000004335">
    <property type="component" value="Unassembled WGS sequence"/>
</dbReference>
<sequence length="58" mass="6944">MRNKQFSAEPIVTTELLSKFMRLLLFSDLFNSIKREVKELPQIWDMKKLISLICKMIK</sequence>
<organism evidence="1 2">
    <name type="scientific">Limosilactobacillus reuteri MM4-1A</name>
    <dbReference type="NCBI Taxonomy" id="548485"/>
    <lineage>
        <taxon>Bacteria</taxon>
        <taxon>Bacillati</taxon>
        <taxon>Bacillota</taxon>
        <taxon>Bacilli</taxon>
        <taxon>Lactobacillales</taxon>
        <taxon>Lactobacillaceae</taxon>
        <taxon>Limosilactobacillus</taxon>
    </lineage>
</organism>